<feature type="transmembrane region" description="Helical" evidence="7">
    <location>
        <begin position="250"/>
        <end position="269"/>
    </location>
</feature>
<sequence>MRREPVLSKEHIGRPVEKLSIPPVQLVKVPRPQLFHAVIRYRDFRLFWLAALTTQLGQWCQVIALGWVALNLTDSPAFVGRVGFAGGIPVLMLSLPAGVLLDRVDRRRALLACQTLAAALALIVAAVIIGQRLTPQVLLLAAALGGALLAVAQPAAQTLVPALVPREDMANALALSSAANSATRIIGPSLAGLLIVAVGPAGPFVMQGIALLIAAGLTRAVRPRPDGAAARAGVRGGFLDGLRLIRHDPALTGLLLYAATLALLAFPYVQLVPVLARDYLGLGPQGLGLLMATSGVGAVHGTLAVVGLGGYRHKGQLLVAASIVYGVVIVAFVQSPWPLLAAPISALSSLLGSFAFSLITVLLQTSAPDAMRGRLMGALTLTFGLSPVGALIIGELATSIGTPHAISVAVLLSSLAVALLALLFRPLARL</sequence>
<comment type="subcellular location">
    <subcellularLocation>
        <location evidence="1">Cell membrane</location>
        <topology evidence="1">Multi-pass membrane protein</topology>
    </subcellularLocation>
</comment>
<evidence type="ECO:0000256" key="4">
    <source>
        <dbReference type="ARBA" id="ARBA00022692"/>
    </source>
</evidence>
<dbReference type="Pfam" id="PF05977">
    <property type="entry name" value="MFS_3"/>
    <property type="match status" value="1"/>
</dbReference>
<keyword evidence="4 7" id="KW-0812">Transmembrane</keyword>
<feature type="domain" description="Major facilitator superfamily (MFS) profile" evidence="8">
    <location>
        <begin position="1"/>
        <end position="226"/>
    </location>
</feature>
<reference evidence="9" key="1">
    <citation type="submission" date="2020-02" db="EMBL/GenBank/DDBJ databases">
        <authorList>
            <person name="Meier V. D."/>
        </authorList>
    </citation>
    <scope>NUCLEOTIDE SEQUENCE</scope>
    <source>
        <strain evidence="9">AVDCRST_MAG88</strain>
    </source>
</reference>
<evidence type="ECO:0000256" key="1">
    <source>
        <dbReference type="ARBA" id="ARBA00004651"/>
    </source>
</evidence>
<proteinExistence type="predicted"/>
<feature type="transmembrane region" description="Helical" evidence="7">
    <location>
        <begin position="375"/>
        <end position="393"/>
    </location>
</feature>
<feature type="transmembrane region" description="Helical" evidence="7">
    <location>
        <begin position="340"/>
        <end position="363"/>
    </location>
</feature>
<feature type="transmembrane region" description="Helical" evidence="7">
    <location>
        <begin position="204"/>
        <end position="221"/>
    </location>
</feature>
<evidence type="ECO:0000256" key="6">
    <source>
        <dbReference type="ARBA" id="ARBA00023136"/>
    </source>
</evidence>
<protein>
    <recommendedName>
        <fullName evidence="8">Major facilitator superfamily (MFS) profile domain-containing protein</fullName>
    </recommendedName>
</protein>
<dbReference type="EMBL" id="CADCWM010000919">
    <property type="protein sequence ID" value="CAA9584677.1"/>
    <property type="molecule type" value="Genomic_DNA"/>
</dbReference>
<organism evidence="9">
    <name type="scientific">uncultured Thermomicrobiales bacterium</name>
    <dbReference type="NCBI Taxonomy" id="1645740"/>
    <lineage>
        <taxon>Bacteria</taxon>
        <taxon>Pseudomonadati</taxon>
        <taxon>Thermomicrobiota</taxon>
        <taxon>Thermomicrobia</taxon>
        <taxon>Thermomicrobiales</taxon>
        <taxon>environmental samples</taxon>
    </lineage>
</organism>
<feature type="transmembrane region" description="Helical" evidence="7">
    <location>
        <begin position="317"/>
        <end position="334"/>
    </location>
</feature>
<evidence type="ECO:0000313" key="9">
    <source>
        <dbReference type="EMBL" id="CAA9584677.1"/>
    </source>
</evidence>
<evidence type="ECO:0000259" key="8">
    <source>
        <dbReference type="PROSITE" id="PS50850"/>
    </source>
</evidence>
<dbReference type="InterPro" id="IPR010290">
    <property type="entry name" value="TM_effector"/>
</dbReference>
<evidence type="ECO:0000256" key="3">
    <source>
        <dbReference type="ARBA" id="ARBA00022475"/>
    </source>
</evidence>
<keyword evidence="6 7" id="KW-0472">Membrane</keyword>
<dbReference type="InterPro" id="IPR020846">
    <property type="entry name" value="MFS_dom"/>
</dbReference>
<dbReference type="CDD" id="cd06173">
    <property type="entry name" value="MFS_MefA_like"/>
    <property type="match status" value="1"/>
</dbReference>
<dbReference type="InterPro" id="IPR036259">
    <property type="entry name" value="MFS_trans_sf"/>
</dbReference>
<feature type="transmembrane region" description="Helical" evidence="7">
    <location>
        <begin position="405"/>
        <end position="424"/>
    </location>
</feature>
<name>A0A6J4VTN8_9BACT</name>
<dbReference type="GO" id="GO:0005886">
    <property type="term" value="C:plasma membrane"/>
    <property type="evidence" value="ECO:0007669"/>
    <property type="project" value="UniProtKB-SubCell"/>
</dbReference>
<feature type="transmembrane region" description="Helical" evidence="7">
    <location>
        <begin position="109"/>
        <end position="131"/>
    </location>
</feature>
<keyword evidence="2" id="KW-0813">Transport</keyword>
<feature type="transmembrane region" description="Helical" evidence="7">
    <location>
        <begin position="82"/>
        <end position="102"/>
    </location>
</feature>
<feature type="transmembrane region" description="Helical" evidence="7">
    <location>
        <begin position="46"/>
        <end position="70"/>
    </location>
</feature>
<evidence type="ECO:0000256" key="2">
    <source>
        <dbReference type="ARBA" id="ARBA00022448"/>
    </source>
</evidence>
<dbReference type="PANTHER" id="PTHR23513:SF6">
    <property type="entry name" value="MAJOR FACILITATOR SUPERFAMILY ASSOCIATED DOMAIN-CONTAINING PROTEIN"/>
    <property type="match status" value="1"/>
</dbReference>
<feature type="transmembrane region" description="Helical" evidence="7">
    <location>
        <begin position="289"/>
        <end position="310"/>
    </location>
</feature>
<dbReference type="SUPFAM" id="SSF103473">
    <property type="entry name" value="MFS general substrate transporter"/>
    <property type="match status" value="1"/>
</dbReference>
<keyword evidence="5 7" id="KW-1133">Transmembrane helix</keyword>
<evidence type="ECO:0000256" key="5">
    <source>
        <dbReference type="ARBA" id="ARBA00022989"/>
    </source>
</evidence>
<evidence type="ECO:0000256" key="7">
    <source>
        <dbReference type="SAM" id="Phobius"/>
    </source>
</evidence>
<keyword evidence="3" id="KW-1003">Cell membrane</keyword>
<accession>A0A6J4VTN8</accession>
<dbReference type="AlphaFoldDB" id="A0A6J4VTN8"/>
<dbReference type="Gene3D" id="1.20.1250.20">
    <property type="entry name" value="MFS general substrate transporter like domains"/>
    <property type="match status" value="1"/>
</dbReference>
<gene>
    <name evidence="9" type="ORF">AVDCRST_MAG88-3774</name>
</gene>
<dbReference type="PROSITE" id="PS50850">
    <property type="entry name" value="MFS"/>
    <property type="match status" value="1"/>
</dbReference>
<dbReference type="PANTHER" id="PTHR23513">
    <property type="entry name" value="INTEGRAL MEMBRANE EFFLUX PROTEIN-RELATED"/>
    <property type="match status" value="1"/>
</dbReference>
<dbReference type="GO" id="GO:0022857">
    <property type="term" value="F:transmembrane transporter activity"/>
    <property type="evidence" value="ECO:0007669"/>
    <property type="project" value="InterPro"/>
</dbReference>